<feature type="compositionally biased region" description="Low complexity" evidence="4">
    <location>
        <begin position="100"/>
        <end position="111"/>
    </location>
</feature>
<evidence type="ECO:0000256" key="4">
    <source>
        <dbReference type="SAM" id="MobiDB-lite"/>
    </source>
</evidence>
<accession>A0AAD2JZC9</accession>
<name>A0AAD2JZC9_9AGAR</name>
<feature type="compositionally biased region" description="Low complexity" evidence="4">
    <location>
        <begin position="67"/>
        <end position="85"/>
    </location>
</feature>
<dbReference type="PANTHER" id="PTHR10270:SF161">
    <property type="entry name" value="SEX-DETERMINING REGION Y PROTEIN"/>
    <property type="match status" value="1"/>
</dbReference>
<dbReference type="Proteomes" id="UP001295794">
    <property type="component" value="Unassembled WGS sequence"/>
</dbReference>
<evidence type="ECO:0000256" key="1">
    <source>
        <dbReference type="ARBA" id="ARBA00023125"/>
    </source>
</evidence>
<dbReference type="GO" id="GO:0001228">
    <property type="term" value="F:DNA-binding transcription activator activity, RNA polymerase II-specific"/>
    <property type="evidence" value="ECO:0007669"/>
    <property type="project" value="TreeGrafter"/>
</dbReference>
<dbReference type="SMART" id="SM00398">
    <property type="entry name" value="HMG"/>
    <property type="match status" value="1"/>
</dbReference>
<dbReference type="InterPro" id="IPR050140">
    <property type="entry name" value="SRY-related_HMG-box_TF-like"/>
</dbReference>
<dbReference type="InterPro" id="IPR009071">
    <property type="entry name" value="HMG_box_dom"/>
</dbReference>
<evidence type="ECO:0000313" key="7">
    <source>
        <dbReference type="Proteomes" id="UP001295794"/>
    </source>
</evidence>
<dbReference type="GO" id="GO:0030154">
    <property type="term" value="P:cell differentiation"/>
    <property type="evidence" value="ECO:0007669"/>
    <property type="project" value="TreeGrafter"/>
</dbReference>
<dbReference type="AlphaFoldDB" id="A0AAD2JZC9"/>
<feature type="compositionally biased region" description="Polar residues" evidence="4">
    <location>
        <begin position="153"/>
        <end position="166"/>
    </location>
</feature>
<feature type="region of interest" description="Disordered" evidence="4">
    <location>
        <begin position="152"/>
        <end position="184"/>
    </location>
</feature>
<dbReference type="PROSITE" id="PS50118">
    <property type="entry name" value="HMG_BOX_2"/>
    <property type="match status" value="1"/>
</dbReference>
<dbReference type="EMBL" id="CAVNYO010000158">
    <property type="protein sequence ID" value="CAK5270054.1"/>
    <property type="molecule type" value="Genomic_DNA"/>
</dbReference>
<dbReference type="Gene3D" id="1.10.30.10">
    <property type="entry name" value="High mobility group box domain"/>
    <property type="match status" value="1"/>
</dbReference>
<dbReference type="SUPFAM" id="SSF47095">
    <property type="entry name" value="HMG-box"/>
    <property type="match status" value="1"/>
</dbReference>
<keyword evidence="2" id="KW-0804">Transcription</keyword>
<evidence type="ECO:0000256" key="2">
    <source>
        <dbReference type="ARBA" id="ARBA00023163"/>
    </source>
</evidence>
<sequence>MSSGDTDYMARAEASFEPPSFAIISPTPRSSVTFSFPASQNVGESPCDTPSSSPFEPDLRQLTLANPGLGSASHSPSSSTSSLASECPTPPPLSAFTHTLSVSSLNLSDNSGPGPIRRSKSSASESRRPKRGDDDYVKRPENAWILFRRKVSQDQAAASATPQAESTAAMALPGGRRPRQADLSKTISEQWRCLPAEEKAKWEALAKEKKREHEALYPDYVYRPQRASKKNRPRESSPGPGRGRDVANASLAARRKRAAPPTLGPPPEFFMPVFSAIPSISSSSSSLHQPQPQARSSSVPSYQPFHAPDVFSSVSTTAIEPIDTSPVSLLDLINQASALNGAHSLYPDDTSGGWDYTPSHAVNAQFAQSINSTDFLHSMTPSTSYSPTSAFFSNIGAFAPLDPTPMSLSLPDACDPSLLITHNNDANAWPITSPWAGQHTFSAPTQAPALSEGDFELSCVPGIGAGWDTMAPTGHYPGSEYITDADDLVKEVVDPTSFDMHNQLPPLTIDFAGAMAATP</sequence>
<feature type="region of interest" description="Disordered" evidence="4">
    <location>
        <begin position="217"/>
        <end position="246"/>
    </location>
</feature>
<evidence type="ECO:0000259" key="5">
    <source>
        <dbReference type="PROSITE" id="PS50118"/>
    </source>
</evidence>
<keyword evidence="7" id="KW-1185">Reference proteome</keyword>
<proteinExistence type="predicted"/>
<evidence type="ECO:0000256" key="3">
    <source>
        <dbReference type="PROSITE-ProRule" id="PRU00267"/>
    </source>
</evidence>
<feature type="region of interest" description="Disordered" evidence="4">
    <location>
        <begin position="1"/>
        <end position="139"/>
    </location>
</feature>
<organism evidence="6 7">
    <name type="scientific">Mycena citricolor</name>
    <dbReference type="NCBI Taxonomy" id="2018698"/>
    <lineage>
        <taxon>Eukaryota</taxon>
        <taxon>Fungi</taxon>
        <taxon>Dikarya</taxon>
        <taxon>Basidiomycota</taxon>
        <taxon>Agaricomycotina</taxon>
        <taxon>Agaricomycetes</taxon>
        <taxon>Agaricomycetidae</taxon>
        <taxon>Agaricales</taxon>
        <taxon>Marasmiineae</taxon>
        <taxon>Mycenaceae</taxon>
        <taxon>Mycena</taxon>
    </lineage>
</organism>
<protein>
    <recommendedName>
        <fullName evidence="5">HMG box domain-containing protein</fullName>
    </recommendedName>
</protein>
<keyword evidence="1 3" id="KW-0238">DNA-binding</keyword>
<reference evidence="6" key="1">
    <citation type="submission" date="2023-11" db="EMBL/GenBank/DDBJ databases">
        <authorList>
            <person name="De Vega J J."/>
            <person name="De Vega J J."/>
        </authorList>
    </citation>
    <scope>NUCLEOTIDE SEQUENCE</scope>
</reference>
<dbReference type="InterPro" id="IPR036910">
    <property type="entry name" value="HMG_box_dom_sf"/>
</dbReference>
<dbReference type="GO" id="GO:0000978">
    <property type="term" value="F:RNA polymerase II cis-regulatory region sequence-specific DNA binding"/>
    <property type="evidence" value="ECO:0007669"/>
    <property type="project" value="TreeGrafter"/>
</dbReference>
<dbReference type="CDD" id="cd01389">
    <property type="entry name" value="HMG-box_ROX1-like"/>
    <property type="match status" value="1"/>
</dbReference>
<keyword evidence="3" id="KW-0539">Nucleus</keyword>
<feature type="compositionally biased region" description="Polar residues" evidence="4">
    <location>
        <begin position="27"/>
        <end position="54"/>
    </location>
</feature>
<dbReference type="GO" id="GO:0005634">
    <property type="term" value="C:nucleus"/>
    <property type="evidence" value="ECO:0007669"/>
    <property type="project" value="UniProtKB-UniRule"/>
</dbReference>
<dbReference type="PANTHER" id="PTHR10270">
    <property type="entry name" value="SOX TRANSCRIPTION FACTOR"/>
    <property type="match status" value="1"/>
</dbReference>
<feature type="domain" description="HMG box" evidence="5">
    <location>
        <begin position="137"/>
        <end position="221"/>
    </location>
</feature>
<feature type="compositionally biased region" description="Basic and acidic residues" evidence="4">
    <location>
        <begin position="125"/>
        <end position="139"/>
    </location>
</feature>
<feature type="compositionally biased region" description="Polar residues" evidence="4">
    <location>
        <begin position="287"/>
        <end position="301"/>
    </location>
</feature>
<feature type="DNA-binding region" description="HMG box" evidence="3">
    <location>
        <begin position="137"/>
        <end position="221"/>
    </location>
</feature>
<evidence type="ECO:0000313" key="6">
    <source>
        <dbReference type="EMBL" id="CAK5270054.1"/>
    </source>
</evidence>
<feature type="region of interest" description="Disordered" evidence="4">
    <location>
        <begin position="281"/>
        <end position="301"/>
    </location>
</feature>
<gene>
    <name evidence="6" type="ORF">MYCIT1_LOCUS14202</name>
</gene>
<dbReference type="Pfam" id="PF00505">
    <property type="entry name" value="HMG_box"/>
    <property type="match status" value="1"/>
</dbReference>
<comment type="caution">
    <text evidence="6">The sequence shown here is derived from an EMBL/GenBank/DDBJ whole genome shotgun (WGS) entry which is preliminary data.</text>
</comment>